<name>A0A3B1BIV9_9ZZZZ</name>
<evidence type="ECO:0000313" key="2">
    <source>
        <dbReference type="EMBL" id="VAX06155.1"/>
    </source>
</evidence>
<dbReference type="InterPro" id="IPR002539">
    <property type="entry name" value="MaoC-like_dom"/>
</dbReference>
<dbReference type="SUPFAM" id="SSF54637">
    <property type="entry name" value="Thioesterase/thiol ester dehydrase-isomerase"/>
    <property type="match status" value="1"/>
</dbReference>
<dbReference type="Gene3D" id="3.10.129.10">
    <property type="entry name" value="Hotdog Thioesterase"/>
    <property type="match status" value="1"/>
</dbReference>
<dbReference type="Pfam" id="PF01575">
    <property type="entry name" value="MaoC_dehydratas"/>
    <property type="match status" value="1"/>
</dbReference>
<dbReference type="PANTHER" id="PTHR43664:SF1">
    <property type="entry name" value="BETA-METHYLMALYL-COA DEHYDRATASE"/>
    <property type="match status" value="1"/>
</dbReference>
<dbReference type="CDD" id="cd03454">
    <property type="entry name" value="YdeM"/>
    <property type="match status" value="1"/>
</dbReference>
<sequence>MKVFEDFIVGDTDEFGDYLITEKEIIEFAQKYDPQPFHTDPEFAKKSFHGQIIASGWMTCAVMMRMLCDHLLTKSSSVGSPGVDNIRWARPVYAGDTLKISAKILEARESRSKPGLGIVKYSVTVLNQNNKAVMSLASTGMFLTRAAFAASQKNDQEN</sequence>
<reference evidence="2" key="1">
    <citation type="submission" date="2018-06" db="EMBL/GenBank/DDBJ databases">
        <authorList>
            <person name="Zhirakovskaya E."/>
        </authorList>
    </citation>
    <scope>NUCLEOTIDE SEQUENCE</scope>
</reference>
<dbReference type="InterPro" id="IPR052342">
    <property type="entry name" value="MCH/BMMD"/>
</dbReference>
<evidence type="ECO:0000259" key="1">
    <source>
        <dbReference type="Pfam" id="PF01575"/>
    </source>
</evidence>
<feature type="domain" description="MaoC-like" evidence="1">
    <location>
        <begin position="18"/>
        <end position="125"/>
    </location>
</feature>
<dbReference type="PANTHER" id="PTHR43664">
    <property type="entry name" value="MONOAMINE OXIDASE-RELATED"/>
    <property type="match status" value="1"/>
</dbReference>
<dbReference type="EMBL" id="UOFW01000156">
    <property type="protein sequence ID" value="VAX06155.1"/>
    <property type="molecule type" value="Genomic_DNA"/>
</dbReference>
<dbReference type="InterPro" id="IPR029069">
    <property type="entry name" value="HotDog_dom_sf"/>
</dbReference>
<accession>A0A3B1BIV9</accession>
<protein>
    <submittedName>
        <fullName evidence="2">Acyl dehydratase</fullName>
    </submittedName>
</protein>
<organism evidence="2">
    <name type="scientific">hydrothermal vent metagenome</name>
    <dbReference type="NCBI Taxonomy" id="652676"/>
    <lineage>
        <taxon>unclassified sequences</taxon>
        <taxon>metagenomes</taxon>
        <taxon>ecological metagenomes</taxon>
    </lineage>
</organism>
<dbReference type="AlphaFoldDB" id="A0A3B1BIV9"/>
<gene>
    <name evidence="2" type="ORF">MNBD_ALPHA03-558</name>
</gene>
<proteinExistence type="predicted"/>